<dbReference type="SUPFAM" id="SSF52743">
    <property type="entry name" value="Subtilisin-like"/>
    <property type="match status" value="1"/>
</dbReference>
<dbReference type="PROSITE" id="PS00138">
    <property type="entry name" value="SUBTILASE_SER"/>
    <property type="match status" value="1"/>
</dbReference>
<dbReference type="Gene3D" id="3.40.50.200">
    <property type="entry name" value="Peptidase S8/S53 domain"/>
    <property type="match status" value="1"/>
</dbReference>
<evidence type="ECO:0000313" key="8">
    <source>
        <dbReference type="EMBL" id="MEE2003257.1"/>
    </source>
</evidence>
<evidence type="ECO:0000256" key="2">
    <source>
        <dbReference type="ARBA" id="ARBA00022670"/>
    </source>
</evidence>
<dbReference type="InterPro" id="IPR000209">
    <property type="entry name" value="Peptidase_S8/S53_dom"/>
</dbReference>
<keyword evidence="2 5" id="KW-0645">Protease</keyword>
<dbReference type="InterPro" id="IPR036852">
    <property type="entry name" value="Peptidase_S8/S53_dom_sf"/>
</dbReference>
<feature type="chain" id="PRO_5047024063" evidence="6">
    <location>
        <begin position="19"/>
        <end position="595"/>
    </location>
</feature>
<dbReference type="RefSeq" id="WP_330130301.1">
    <property type="nucleotide sequence ID" value="NZ_JAUHLI010000027.1"/>
</dbReference>
<proteinExistence type="inferred from homology"/>
<comment type="similarity">
    <text evidence="1 5">Belongs to the peptidase S8 family.</text>
</comment>
<dbReference type="InterPro" id="IPR023828">
    <property type="entry name" value="Peptidase_S8_Ser-AS"/>
</dbReference>
<evidence type="ECO:0000256" key="6">
    <source>
        <dbReference type="SAM" id="SignalP"/>
    </source>
</evidence>
<dbReference type="PROSITE" id="PS51892">
    <property type="entry name" value="SUBTILASE"/>
    <property type="match status" value="1"/>
</dbReference>
<dbReference type="PANTHER" id="PTHR43806:SF11">
    <property type="entry name" value="CEREVISIN-RELATED"/>
    <property type="match status" value="1"/>
</dbReference>
<evidence type="ECO:0000256" key="1">
    <source>
        <dbReference type="ARBA" id="ARBA00011073"/>
    </source>
</evidence>
<feature type="active site" description="Charge relay system" evidence="5">
    <location>
        <position position="409"/>
    </location>
</feature>
<name>A0ABU7JA95_9GAMM</name>
<reference evidence="8 9" key="1">
    <citation type="submission" date="2023-07" db="EMBL/GenBank/DDBJ databases">
        <title>Alkalimonas sp., MEB108 novel, alkaliphilic bacterium isolated from Lonar Lake, India.</title>
        <authorList>
            <person name="Joshi A."/>
            <person name="Thite S."/>
        </authorList>
    </citation>
    <scope>NUCLEOTIDE SEQUENCE [LARGE SCALE GENOMIC DNA]</scope>
    <source>
        <strain evidence="8 9">MEB108</strain>
    </source>
</reference>
<evidence type="ECO:0000256" key="3">
    <source>
        <dbReference type="ARBA" id="ARBA00022801"/>
    </source>
</evidence>
<dbReference type="Pfam" id="PF00082">
    <property type="entry name" value="Peptidase_S8"/>
    <property type="match status" value="1"/>
</dbReference>
<dbReference type="Proteomes" id="UP001336314">
    <property type="component" value="Unassembled WGS sequence"/>
</dbReference>
<keyword evidence="4 5" id="KW-0720">Serine protease</keyword>
<feature type="domain" description="Peptidase S8/S53" evidence="7">
    <location>
        <begin position="190"/>
        <end position="443"/>
    </location>
</feature>
<dbReference type="InterPro" id="IPR050131">
    <property type="entry name" value="Peptidase_S8_subtilisin-like"/>
</dbReference>
<sequence>MMKTLPVFSTLMSVVVFALDAYATEPARIVIQHKEPTEASGMLYAQSFSRAQERCIPTPDFQGEWCLPALQAGHKLRAQASSQMATVQPQYSLVELDLQGWSLQHAIDSIKKTGWFASVEADIIFQSDQSAPLSAPLSWNENDFPNDPFFNEQTFYFGDEPEVRFGQVKRSNHGIQAAWALITQPKRTIDVIVMDAGFYPHEDLEYYSGASFVTTGDAKRSELFFEDEYNEYCNPHGLGVASVIAATINNEQGMTGIVNDVRLHALRVMNCSRGSLFDVSDALRWLAGAPAFFDDNLSFPYQGQPGVINLSLGATYINENNFCPEYLQDAINKVVAAGFVVVAAAGNNNENAENFVPAACDHVLSVGALTVNSSKASFSNYGAIDVMALGSEVVGLCTSSEVCFWAGTSFASPIVAGIVALGMKDIDLDWQPEWFRTAAIAASRPLVDEDGRCAMKGCGYGMIHAADFIQSLRAAEAGALSQIVPALKAFTPCEQSWYIEHFGNKVAFCDLVRLQFHGGTAPIGRYVLYARSVGQSNLHVVAEFADGDVVLPRNVLDFDSTVYFFRDCPQGGADCTTSLYPLSAYGHNQGIFACD</sequence>
<feature type="signal peptide" evidence="6">
    <location>
        <begin position="1"/>
        <end position="18"/>
    </location>
</feature>
<keyword evidence="6" id="KW-0732">Signal</keyword>
<evidence type="ECO:0000256" key="4">
    <source>
        <dbReference type="ARBA" id="ARBA00022825"/>
    </source>
</evidence>
<feature type="active site" description="Charge relay system" evidence="5">
    <location>
        <position position="236"/>
    </location>
</feature>
<keyword evidence="9" id="KW-1185">Reference proteome</keyword>
<dbReference type="PANTHER" id="PTHR43806">
    <property type="entry name" value="PEPTIDASE S8"/>
    <property type="match status" value="1"/>
</dbReference>
<evidence type="ECO:0000256" key="5">
    <source>
        <dbReference type="PROSITE-ProRule" id="PRU01240"/>
    </source>
</evidence>
<comment type="caution">
    <text evidence="8">The sequence shown here is derived from an EMBL/GenBank/DDBJ whole genome shotgun (WGS) entry which is preliminary data.</text>
</comment>
<accession>A0ABU7JA95</accession>
<feature type="active site" description="Charge relay system" evidence="5">
    <location>
        <position position="195"/>
    </location>
</feature>
<keyword evidence="3 5" id="KW-0378">Hydrolase</keyword>
<evidence type="ECO:0000259" key="7">
    <source>
        <dbReference type="Pfam" id="PF00082"/>
    </source>
</evidence>
<organism evidence="8 9">
    <name type="scientific">Alkalimonas cellulosilytica</name>
    <dbReference type="NCBI Taxonomy" id="3058395"/>
    <lineage>
        <taxon>Bacteria</taxon>
        <taxon>Pseudomonadati</taxon>
        <taxon>Pseudomonadota</taxon>
        <taxon>Gammaproteobacteria</taxon>
        <taxon>Alkalimonas</taxon>
    </lineage>
</organism>
<protein>
    <submittedName>
        <fullName evidence="8">S8 family serine peptidase</fullName>
    </submittedName>
</protein>
<dbReference type="EMBL" id="JAUHLI010000027">
    <property type="protein sequence ID" value="MEE2003257.1"/>
    <property type="molecule type" value="Genomic_DNA"/>
</dbReference>
<evidence type="ECO:0000313" key="9">
    <source>
        <dbReference type="Proteomes" id="UP001336314"/>
    </source>
</evidence>
<gene>
    <name evidence="8" type="ORF">QWY20_17530</name>
</gene>